<dbReference type="KEGG" id="pbp:STSP1_00108"/>
<accession>A0A1W6LJ29</accession>
<dbReference type="GO" id="GO:0043190">
    <property type="term" value="C:ATP-binding cassette (ABC) transporter complex"/>
    <property type="evidence" value="ECO:0007669"/>
    <property type="project" value="InterPro"/>
</dbReference>
<gene>
    <name evidence="2" type="primary">mlaE</name>
    <name evidence="2" type="ORF">STSP1_00108</name>
</gene>
<reference evidence="3" key="1">
    <citation type="submission" date="2017-04" db="EMBL/GenBank/DDBJ databases">
        <title>Comparative genomics and description of representatives of a novel lineage of planctomycetes thriving in anoxic sediments.</title>
        <authorList>
            <person name="Spring S."/>
            <person name="Bunk B."/>
            <person name="Sproer C."/>
        </authorList>
    </citation>
    <scope>NUCLEOTIDE SEQUENCE [LARGE SCALE GENOMIC DNA]</scope>
    <source>
        <strain evidence="3">ST-PulAB-D4</strain>
    </source>
</reference>
<dbReference type="PANTHER" id="PTHR30188:SF3">
    <property type="entry name" value="ABC TRANSPORTER PERMEASE"/>
    <property type="match status" value="1"/>
</dbReference>
<dbReference type="STRING" id="1941349.STSP1_00108"/>
<dbReference type="RefSeq" id="WP_085754474.1">
    <property type="nucleotide sequence ID" value="NZ_CP021023.1"/>
</dbReference>
<dbReference type="InterPro" id="IPR030802">
    <property type="entry name" value="Permease_MalE"/>
</dbReference>
<feature type="transmembrane region" description="Helical" evidence="1">
    <location>
        <begin position="197"/>
        <end position="220"/>
    </location>
</feature>
<sequence length="372" mass="40771">MKNDSEKYVYFSGDELIILLPDVVDKSLAGDLYRKFQFQTASKTPSRIVINSSDGFHCHSAGKAFVSLIKKYCCRNDLELNDQNLACRVDDLIKDCPSEEVHEQPSRVFREFIEGFGKGFCSYLSSITSKIEYYGRVFASLAGLLKNPKIFRWSDFFRIVESAAVNSFGICMLIGFLFGLILSFQSATSMKQFGAEIYVASLVSLTLFRVMGPFIAAILFSARSGTAFAAELGTMKINEEIDALKTFGLGPVPFLVLPRVLTGTLFVPLLTLYTSLFGLVGMSLVMRSMGYPFEVIFDQVTMLTGLSDFAQGMFKALVYGFETAAIGCLSGLNTQTGSKAVGDAATRAVVSGVVAIVLTEGVFSVIFYLLEI</sequence>
<proteinExistence type="predicted"/>
<dbReference type="EMBL" id="CP021023">
    <property type="protein sequence ID" value="ARN55744.1"/>
    <property type="molecule type" value="Genomic_DNA"/>
</dbReference>
<feature type="transmembrane region" description="Helical" evidence="1">
    <location>
        <begin position="348"/>
        <end position="370"/>
    </location>
</feature>
<evidence type="ECO:0000313" key="3">
    <source>
        <dbReference type="Proteomes" id="UP000193334"/>
    </source>
</evidence>
<name>A0A1W6LJ29_9BACT</name>
<dbReference type="GO" id="GO:0005548">
    <property type="term" value="F:phospholipid transporter activity"/>
    <property type="evidence" value="ECO:0007669"/>
    <property type="project" value="TreeGrafter"/>
</dbReference>
<dbReference type="Proteomes" id="UP000193334">
    <property type="component" value="Chromosome"/>
</dbReference>
<dbReference type="AlphaFoldDB" id="A0A1W6LJ29"/>
<feature type="transmembrane region" description="Helical" evidence="1">
    <location>
        <begin position="265"/>
        <end position="285"/>
    </location>
</feature>
<dbReference type="Pfam" id="PF02405">
    <property type="entry name" value="MlaE"/>
    <property type="match status" value="1"/>
</dbReference>
<keyword evidence="1" id="KW-0812">Transmembrane</keyword>
<evidence type="ECO:0000256" key="1">
    <source>
        <dbReference type="SAM" id="Phobius"/>
    </source>
</evidence>
<dbReference type="PANTHER" id="PTHR30188">
    <property type="entry name" value="ABC TRANSPORTER PERMEASE PROTEIN-RELATED"/>
    <property type="match status" value="1"/>
</dbReference>
<feature type="transmembrane region" description="Helical" evidence="1">
    <location>
        <begin position="164"/>
        <end position="185"/>
    </location>
</feature>
<organism evidence="2 3">
    <name type="scientific">Sedimentisphaera salicampi</name>
    <dbReference type="NCBI Taxonomy" id="1941349"/>
    <lineage>
        <taxon>Bacteria</taxon>
        <taxon>Pseudomonadati</taxon>
        <taxon>Planctomycetota</taxon>
        <taxon>Phycisphaerae</taxon>
        <taxon>Sedimentisphaerales</taxon>
        <taxon>Sedimentisphaeraceae</taxon>
        <taxon>Sedimentisphaera</taxon>
    </lineage>
</organism>
<keyword evidence="3" id="KW-1185">Reference proteome</keyword>
<keyword evidence="1" id="KW-1133">Transmembrane helix</keyword>
<evidence type="ECO:0000313" key="2">
    <source>
        <dbReference type="EMBL" id="ARN55744.1"/>
    </source>
</evidence>
<keyword evidence="1" id="KW-0472">Membrane</keyword>
<protein>
    <submittedName>
        <fullName evidence="2">Putative phospholipid ABC transporter permease protein MlaE</fullName>
    </submittedName>
</protein>